<accession>A0A0D2D7Q2</accession>
<dbReference type="VEuPathDB" id="FungiDB:PV06_08969"/>
<keyword evidence="2" id="KW-1185">Reference proteome</keyword>
<dbReference type="RefSeq" id="XP_016259384.1">
    <property type="nucleotide sequence ID" value="XM_016410362.1"/>
</dbReference>
<dbReference type="GeneID" id="27361043"/>
<dbReference type="Proteomes" id="UP000053342">
    <property type="component" value="Unassembled WGS sequence"/>
</dbReference>
<evidence type="ECO:0000313" key="2">
    <source>
        <dbReference type="Proteomes" id="UP000053342"/>
    </source>
</evidence>
<dbReference type="EMBL" id="KN847340">
    <property type="protein sequence ID" value="KIW39168.1"/>
    <property type="molecule type" value="Genomic_DNA"/>
</dbReference>
<proteinExistence type="predicted"/>
<name>A0A0D2D7Q2_9EURO</name>
<dbReference type="HOGENOM" id="CLU_2121083_0_0_1"/>
<gene>
    <name evidence="1" type="ORF">PV06_08969</name>
</gene>
<organism evidence="1 2">
    <name type="scientific">Exophiala oligosperma</name>
    <dbReference type="NCBI Taxonomy" id="215243"/>
    <lineage>
        <taxon>Eukaryota</taxon>
        <taxon>Fungi</taxon>
        <taxon>Dikarya</taxon>
        <taxon>Ascomycota</taxon>
        <taxon>Pezizomycotina</taxon>
        <taxon>Eurotiomycetes</taxon>
        <taxon>Chaetothyriomycetidae</taxon>
        <taxon>Chaetothyriales</taxon>
        <taxon>Herpotrichiellaceae</taxon>
        <taxon>Exophiala</taxon>
    </lineage>
</organism>
<reference evidence="1 2" key="1">
    <citation type="submission" date="2015-01" db="EMBL/GenBank/DDBJ databases">
        <title>The Genome Sequence of Exophiala oligosperma CBS72588.</title>
        <authorList>
            <consortium name="The Broad Institute Genomics Platform"/>
            <person name="Cuomo C."/>
            <person name="de Hoog S."/>
            <person name="Gorbushina A."/>
            <person name="Stielow B."/>
            <person name="Teixiera M."/>
            <person name="Abouelleil A."/>
            <person name="Chapman S.B."/>
            <person name="Priest M."/>
            <person name="Young S.K."/>
            <person name="Wortman J."/>
            <person name="Nusbaum C."/>
            <person name="Birren B."/>
        </authorList>
    </citation>
    <scope>NUCLEOTIDE SEQUENCE [LARGE SCALE GENOMIC DNA]</scope>
    <source>
        <strain evidence="1 2">CBS 72588</strain>
    </source>
</reference>
<protein>
    <submittedName>
        <fullName evidence="1">Uncharacterized protein</fullName>
    </submittedName>
</protein>
<evidence type="ECO:0000313" key="1">
    <source>
        <dbReference type="EMBL" id="KIW39168.1"/>
    </source>
</evidence>
<dbReference type="AlphaFoldDB" id="A0A0D2D7Q2"/>
<sequence length="114" mass="12472">MESGVVSPNSRWSCLVRVKTSTTSGRAPDWERARNLGNFQFGLPHRGSGKRIDLKPQNWMRRTWAWDVSAGLVCLPSTNCEEGFHRGAVAGVHSILVITKEPGIKVNITAGVGD</sequence>